<dbReference type="SUPFAM" id="SSF51419">
    <property type="entry name" value="PLP-binding barrel"/>
    <property type="match status" value="1"/>
</dbReference>
<evidence type="ECO:0000256" key="11">
    <source>
        <dbReference type="ARBA" id="ARBA00023239"/>
    </source>
</evidence>
<evidence type="ECO:0000256" key="16">
    <source>
        <dbReference type="PIRSR" id="PIRSR038941-1"/>
    </source>
</evidence>
<dbReference type="GO" id="GO:0045312">
    <property type="term" value="P:nor-spermidine biosynthetic process"/>
    <property type="evidence" value="ECO:0007669"/>
    <property type="project" value="InterPro"/>
</dbReference>
<comment type="subunit">
    <text evidence="3 15">Homodimer.</text>
</comment>
<dbReference type="Gene3D" id="3.20.20.10">
    <property type="entry name" value="Alanine racemase"/>
    <property type="match status" value="1"/>
</dbReference>
<comment type="catalytic activity">
    <reaction evidence="14 15">
        <text>carboxynorspermidine + H(+) = norspermidine + CO2</text>
        <dbReference type="Rhea" id="RHEA:34099"/>
        <dbReference type="ChEBI" id="CHEBI:15378"/>
        <dbReference type="ChEBI" id="CHEBI:16526"/>
        <dbReference type="ChEBI" id="CHEBI:57920"/>
        <dbReference type="ChEBI" id="CHEBI:65070"/>
        <dbReference type="EC" id="4.1.1.96"/>
    </reaction>
</comment>
<proteinExistence type="inferred from homology"/>
<evidence type="ECO:0000256" key="2">
    <source>
        <dbReference type="ARBA" id="ARBA00004496"/>
    </source>
</evidence>
<keyword evidence="10 15" id="KW-0620">Polyamine biosynthesis</keyword>
<dbReference type="Proteomes" id="UP000269041">
    <property type="component" value="Unassembled WGS sequence"/>
</dbReference>
<dbReference type="RefSeq" id="WP_125320814.1">
    <property type="nucleotide sequence ID" value="NZ_AP024889.1"/>
</dbReference>
<evidence type="ECO:0000256" key="6">
    <source>
        <dbReference type="ARBA" id="ARBA00022490"/>
    </source>
</evidence>
<dbReference type="GO" id="GO:0005737">
    <property type="term" value="C:cytoplasm"/>
    <property type="evidence" value="ECO:0007669"/>
    <property type="project" value="UniProtKB-SubCell"/>
</dbReference>
<dbReference type="GO" id="GO:0008295">
    <property type="term" value="P:spermidine biosynthetic process"/>
    <property type="evidence" value="ECO:0007669"/>
    <property type="project" value="UniProtKB-KW"/>
</dbReference>
<dbReference type="InterPro" id="IPR005730">
    <property type="entry name" value="Nsp_de-COase"/>
</dbReference>
<keyword evidence="18" id="KW-1185">Reference proteome</keyword>
<dbReference type="OrthoDB" id="9804410at2"/>
<dbReference type="EMBL" id="RSFA01000030">
    <property type="protein sequence ID" value="RSD31458.1"/>
    <property type="molecule type" value="Genomic_DNA"/>
</dbReference>
<keyword evidence="6 15" id="KW-0963">Cytoplasm</keyword>
<evidence type="ECO:0000313" key="17">
    <source>
        <dbReference type="EMBL" id="RSD31458.1"/>
    </source>
</evidence>
<keyword evidence="11 15" id="KW-0456">Lyase</keyword>
<dbReference type="SUPFAM" id="SSF50621">
    <property type="entry name" value="Alanine racemase C-terminal domain-like"/>
    <property type="match status" value="1"/>
</dbReference>
<dbReference type="Gene3D" id="2.40.37.10">
    <property type="entry name" value="Lyase, Ornithine Decarboxylase, Chain A, domain 1"/>
    <property type="match status" value="1"/>
</dbReference>
<evidence type="ECO:0000256" key="14">
    <source>
        <dbReference type="ARBA" id="ARBA00047389"/>
    </source>
</evidence>
<evidence type="ECO:0000256" key="9">
    <source>
        <dbReference type="ARBA" id="ARBA00023066"/>
    </source>
</evidence>
<comment type="similarity">
    <text evidence="12 15">Belongs to the Orn/Lys/Arg decarboxylase class-II family. NspC subfamily.</text>
</comment>
<evidence type="ECO:0000256" key="15">
    <source>
        <dbReference type="PIRNR" id="PIRNR038941"/>
    </source>
</evidence>
<dbReference type="AlphaFoldDB" id="A0A427U4B6"/>
<comment type="function">
    <text evidence="15">Catalyzes the decarboxylation of carboxynorspermidine and carboxyspermidine.</text>
</comment>
<keyword evidence="9 15" id="KW-0745">Spermidine biosynthesis</keyword>
<reference evidence="17 18" key="1">
    <citation type="submission" date="2018-12" db="EMBL/GenBank/DDBJ databases">
        <title>Genomic taxonomy of the Vibrionaceae family.</title>
        <authorList>
            <person name="Gomez-Gil B."/>
            <person name="Enciso-Ibarra K."/>
        </authorList>
    </citation>
    <scope>NUCLEOTIDE SEQUENCE [LARGE SCALE GENOMIC DNA]</scope>
    <source>
        <strain evidence="17 18">CAIM 594</strain>
    </source>
</reference>
<evidence type="ECO:0000256" key="7">
    <source>
        <dbReference type="ARBA" id="ARBA00022793"/>
    </source>
</evidence>
<dbReference type="InterPro" id="IPR009006">
    <property type="entry name" value="Ala_racemase/Decarboxylase_C"/>
</dbReference>
<evidence type="ECO:0000256" key="10">
    <source>
        <dbReference type="ARBA" id="ARBA00023115"/>
    </source>
</evidence>
<name>A0A427U4B6_9VIBR</name>
<comment type="catalytic activity">
    <reaction evidence="13 15">
        <text>carboxyspermidine + H(+) = spermidine + CO2</text>
        <dbReference type="Rhea" id="RHEA:34095"/>
        <dbReference type="ChEBI" id="CHEBI:15378"/>
        <dbReference type="ChEBI" id="CHEBI:16526"/>
        <dbReference type="ChEBI" id="CHEBI:57834"/>
        <dbReference type="ChEBI" id="CHEBI:65072"/>
        <dbReference type="EC" id="4.1.1.96"/>
    </reaction>
</comment>
<dbReference type="PANTHER" id="PTHR43727:SF1">
    <property type="entry name" value="CARBOXYNORSPERMIDINE_CARBOXYSPERMIDINE DECARBOXYLASE"/>
    <property type="match status" value="1"/>
</dbReference>
<dbReference type="GO" id="GO:0008836">
    <property type="term" value="F:diaminopimelate decarboxylase activity"/>
    <property type="evidence" value="ECO:0007669"/>
    <property type="project" value="TreeGrafter"/>
</dbReference>
<gene>
    <name evidence="17" type="primary">nspC</name>
    <name evidence="17" type="ORF">EJA03_08535</name>
</gene>
<evidence type="ECO:0000256" key="3">
    <source>
        <dbReference type="ARBA" id="ARBA00011738"/>
    </source>
</evidence>
<evidence type="ECO:0000256" key="5">
    <source>
        <dbReference type="ARBA" id="ARBA00013633"/>
    </source>
</evidence>
<organism evidence="17 18">
    <name type="scientific">Vibrio pectenicida</name>
    <dbReference type="NCBI Taxonomy" id="62763"/>
    <lineage>
        <taxon>Bacteria</taxon>
        <taxon>Pseudomonadati</taxon>
        <taxon>Pseudomonadota</taxon>
        <taxon>Gammaproteobacteria</taxon>
        <taxon>Vibrionales</taxon>
        <taxon>Vibrionaceae</taxon>
        <taxon>Vibrio</taxon>
    </lineage>
</organism>
<dbReference type="PIRSF" id="PIRSF038941">
    <property type="entry name" value="NspC"/>
    <property type="match status" value="1"/>
</dbReference>
<dbReference type="FunFam" id="3.20.20.10:FF:000012">
    <property type="entry name" value="Carboxynorspermidine/carboxyspermidine decarboxylase"/>
    <property type="match status" value="1"/>
</dbReference>
<evidence type="ECO:0000256" key="1">
    <source>
        <dbReference type="ARBA" id="ARBA00001933"/>
    </source>
</evidence>
<comment type="cofactor">
    <cofactor evidence="1 15">
        <name>pyridoxal 5'-phosphate</name>
        <dbReference type="ChEBI" id="CHEBI:597326"/>
    </cofactor>
</comment>
<dbReference type="CDD" id="cd06829">
    <property type="entry name" value="PLPDE_III_CANSDC"/>
    <property type="match status" value="1"/>
</dbReference>
<dbReference type="FunFam" id="2.40.37.10:FF:000016">
    <property type="entry name" value="Carboxynorspermidine/carboxyspermidine decarboxylase"/>
    <property type="match status" value="1"/>
</dbReference>
<accession>A0A427U4B6</accession>
<evidence type="ECO:0000313" key="18">
    <source>
        <dbReference type="Proteomes" id="UP000269041"/>
    </source>
</evidence>
<dbReference type="InterPro" id="IPR029066">
    <property type="entry name" value="PLP-binding_barrel"/>
</dbReference>
<comment type="caution">
    <text evidence="17">The sequence shown here is derived from an EMBL/GenBank/DDBJ whole genome shotgun (WGS) entry which is preliminary data.</text>
</comment>
<feature type="binding site" evidence="16">
    <location>
        <position position="274"/>
    </location>
    <ligand>
        <name>substrate</name>
    </ligand>
</feature>
<keyword evidence="8 15" id="KW-0663">Pyridoxal phosphate</keyword>
<keyword evidence="7 15" id="KW-0210">Decarboxylase</keyword>
<sequence length="377" mass="42002">MQKSELKTPYFIINEAKLIENLEHAKKLKEISGVKLVLALKCFSTWGVFDIIKPYLDGTTSSGPYEVKLGHETFGGETHAYSVGYSEDDVREVVDICDKLIFNSHSQLAAYHHIVESKTSIGLRINPGVSYAGQDLANPARQFSRLGVQSDHINPEVFKSIDGVMFHMNCENKDVDAFIGLLDSVSKTFGQYLDELSWVSLGGGVFFTWPGYDIEKLGLALKAFAQRHDIQVYLEPGEAIITNTTDLVVTVVDVVENGMKTAIVDSATEAHRLDTLIYNEPASVREASKSGIYEYVIGSCSCLAGDQFCIANFDQPLNVGQRLHIIDSAGYTMVKLNWFNGLRMPSVYCERSNGQLQTLNEFDYSDFKRSLSQWSVK</sequence>
<dbReference type="EC" id="4.1.1.96" evidence="4 15"/>
<dbReference type="PANTHER" id="PTHR43727">
    <property type="entry name" value="DIAMINOPIMELATE DECARBOXYLASE"/>
    <property type="match status" value="1"/>
</dbReference>
<comment type="subcellular location">
    <subcellularLocation>
        <location evidence="2 15">Cytoplasm</location>
    </subcellularLocation>
</comment>
<evidence type="ECO:0000256" key="12">
    <source>
        <dbReference type="ARBA" id="ARBA00025802"/>
    </source>
</evidence>
<evidence type="ECO:0000256" key="13">
    <source>
        <dbReference type="ARBA" id="ARBA00047351"/>
    </source>
</evidence>
<evidence type="ECO:0000256" key="4">
    <source>
        <dbReference type="ARBA" id="ARBA00012259"/>
    </source>
</evidence>
<dbReference type="GO" id="GO:0009089">
    <property type="term" value="P:lysine biosynthetic process via diaminopimelate"/>
    <property type="evidence" value="ECO:0007669"/>
    <property type="project" value="TreeGrafter"/>
</dbReference>
<feature type="binding site" evidence="16">
    <location>
        <position position="238"/>
    </location>
    <ligand>
        <name>substrate</name>
    </ligand>
</feature>
<dbReference type="NCBIfam" id="TIGR01047">
    <property type="entry name" value="nspC"/>
    <property type="match status" value="1"/>
</dbReference>
<evidence type="ECO:0000256" key="8">
    <source>
        <dbReference type="ARBA" id="ARBA00022898"/>
    </source>
</evidence>
<protein>
    <recommendedName>
        <fullName evidence="5 15">Carboxynorspermidine/carboxyspermidine decarboxylase</fullName>
        <shortName evidence="15">CANS DC/CAS DC</shortName>
        <shortName evidence="15">CANSDC/CASDC</shortName>
        <ecNumber evidence="4 15">4.1.1.96</ecNumber>
    </recommendedName>
</protein>